<dbReference type="InterPro" id="IPR043758">
    <property type="entry name" value="DUF5703"/>
</dbReference>
<evidence type="ECO:0000313" key="2">
    <source>
        <dbReference type="Proteomes" id="UP000265962"/>
    </source>
</evidence>
<name>A0A375I2Y5_9ACTN</name>
<protein>
    <submittedName>
        <fullName evidence="1">Uncharacterized protein</fullName>
    </submittedName>
</protein>
<reference evidence="2" key="1">
    <citation type="submission" date="2018-02" db="EMBL/GenBank/DDBJ databases">
        <authorList>
            <person name="Hornung B."/>
        </authorList>
    </citation>
    <scope>NUCLEOTIDE SEQUENCE [LARGE SCALE GENOMIC DNA]</scope>
</reference>
<gene>
    <name evidence="1" type="ORF">PROPJV5_2156</name>
</gene>
<dbReference type="Proteomes" id="UP000265962">
    <property type="component" value="Unassembled WGS sequence"/>
</dbReference>
<proteinExistence type="predicted"/>
<keyword evidence="2" id="KW-1185">Reference proteome</keyword>
<accession>A0A375I2Y5</accession>
<dbReference type="RefSeq" id="WP_275403715.1">
    <property type="nucleotide sequence ID" value="NZ_OMOH01000010.1"/>
</dbReference>
<organism evidence="1 2">
    <name type="scientific">Propionibacterium ruminifibrarum</name>
    <dbReference type="NCBI Taxonomy" id="1962131"/>
    <lineage>
        <taxon>Bacteria</taxon>
        <taxon>Bacillati</taxon>
        <taxon>Actinomycetota</taxon>
        <taxon>Actinomycetes</taxon>
        <taxon>Propionibacteriales</taxon>
        <taxon>Propionibacteriaceae</taxon>
        <taxon>Propionibacterium</taxon>
    </lineage>
</organism>
<evidence type="ECO:0000313" key="1">
    <source>
        <dbReference type="EMBL" id="SPF69196.1"/>
    </source>
</evidence>
<dbReference type="Pfam" id="PF18963">
    <property type="entry name" value="DUF5703"/>
    <property type="match status" value="1"/>
</dbReference>
<dbReference type="AlphaFoldDB" id="A0A375I2Y5"/>
<sequence length="82" mass="10006">MDGGTDHITSVKLTRQMRGGVEYEVQQIRLARWVTRNQTRRILTEQAQHNGWELWRLRRYRDGSREVWLRRKIIRARLTVFV</sequence>
<dbReference type="EMBL" id="OMOH01000010">
    <property type="protein sequence ID" value="SPF69196.1"/>
    <property type="molecule type" value="Genomic_DNA"/>
</dbReference>